<proteinExistence type="predicted"/>
<evidence type="ECO:0000313" key="1">
    <source>
        <dbReference type="EMBL" id="GIY04669.1"/>
    </source>
</evidence>
<gene>
    <name evidence="1" type="ORF">CEXT_368811</name>
</gene>
<keyword evidence="2" id="KW-1185">Reference proteome</keyword>
<dbReference type="EMBL" id="BPLR01005740">
    <property type="protein sequence ID" value="GIY04669.1"/>
    <property type="molecule type" value="Genomic_DNA"/>
</dbReference>
<accession>A0AAV4Q5N6</accession>
<comment type="caution">
    <text evidence="1">The sequence shown here is derived from an EMBL/GenBank/DDBJ whole genome shotgun (WGS) entry which is preliminary data.</text>
</comment>
<dbReference type="AlphaFoldDB" id="A0AAV4Q5N6"/>
<name>A0AAV4Q5N6_CAEEX</name>
<sequence length="90" mass="10329">MGGCVRCVVYLLSEISVRRRHCNFLGGIISLQFGRKGVVSLDSSGVKRAERTWSMEALFRYKETESRNQLNSLLKYFSRSRAIALSNYFN</sequence>
<reference evidence="1 2" key="1">
    <citation type="submission" date="2021-06" db="EMBL/GenBank/DDBJ databases">
        <title>Caerostris extrusa draft genome.</title>
        <authorList>
            <person name="Kono N."/>
            <person name="Arakawa K."/>
        </authorList>
    </citation>
    <scope>NUCLEOTIDE SEQUENCE [LARGE SCALE GENOMIC DNA]</scope>
</reference>
<protein>
    <submittedName>
        <fullName evidence="1">Uncharacterized protein</fullName>
    </submittedName>
</protein>
<organism evidence="1 2">
    <name type="scientific">Caerostris extrusa</name>
    <name type="common">Bark spider</name>
    <name type="synonym">Caerostris bankana</name>
    <dbReference type="NCBI Taxonomy" id="172846"/>
    <lineage>
        <taxon>Eukaryota</taxon>
        <taxon>Metazoa</taxon>
        <taxon>Ecdysozoa</taxon>
        <taxon>Arthropoda</taxon>
        <taxon>Chelicerata</taxon>
        <taxon>Arachnida</taxon>
        <taxon>Araneae</taxon>
        <taxon>Araneomorphae</taxon>
        <taxon>Entelegynae</taxon>
        <taxon>Araneoidea</taxon>
        <taxon>Araneidae</taxon>
        <taxon>Caerostris</taxon>
    </lineage>
</organism>
<evidence type="ECO:0000313" key="2">
    <source>
        <dbReference type="Proteomes" id="UP001054945"/>
    </source>
</evidence>
<dbReference type="Proteomes" id="UP001054945">
    <property type="component" value="Unassembled WGS sequence"/>
</dbReference>